<reference evidence="2 3" key="1">
    <citation type="journal article" date="2014" name="Genome Announc.">
        <title>Draft Genome Sequence of Fervidicella metallireducens Strain AeBT, an Iron-Reducing Thermoanaerobe from the Great Artesian Basin.</title>
        <authorList>
            <person name="Patel B.K."/>
        </authorList>
    </citation>
    <scope>NUCLEOTIDE SEQUENCE [LARGE SCALE GENOMIC DNA]</scope>
    <source>
        <strain evidence="2 3">AeB</strain>
    </source>
</reference>
<accession>A0A017RZ72</accession>
<name>A0A017RZ72_9CLOT</name>
<evidence type="ECO:0000313" key="3">
    <source>
        <dbReference type="Proteomes" id="UP000019681"/>
    </source>
</evidence>
<evidence type="ECO:0000313" key="2">
    <source>
        <dbReference type="EMBL" id="EYE89891.1"/>
    </source>
</evidence>
<feature type="domain" description="N-acetyltransferase" evidence="1">
    <location>
        <begin position="124"/>
        <end position="258"/>
    </location>
</feature>
<protein>
    <recommendedName>
        <fullName evidence="1">N-acetyltransferase domain-containing protein</fullName>
    </recommendedName>
</protein>
<evidence type="ECO:0000259" key="1">
    <source>
        <dbReference type="PROSITE" id="PS51186"/>
    </source>
</evidence>
<dbReference type="SUPFAM" id="SSF55729">
    <property type="entry name" value="Acyl-CoA N-acyltransferases (Nat)"/>
    <property type="match status" value="1"/>
</dbReference>
<sequence length="258" mass="30292">MPHYATILDYKRLIKYVNLFFLDEKLLSKVYSSGDLVVSDFNPMNFCYPIKYYDGTLIRYFSSDSKDILDMCIFLSSKLTGKIYVPHIPKELYESFIPYGFTIEYKIESLYKYCNSTNTNKNTCQFVNYTNTYYEALRSIDSLCFPKPMLISKNDVLDLLKDKNTIFRICIYDNLPVGFSLLKINNTIEYGSISKIAVKPDYQNQGIGSMILQDISETLRFYNIFIIFVDNIFESSTNFFLKNKFKRWSVSYLLSKHI</sequence>
<proteinExistence type="predicted"/>
<dbReference type="GO" id="GO:0016747">
    <property type="term" value="F:acyltransferase activity, transferring groups other than amino-acyl groups"/>
    <property type="evidence" value="ECO:0007669"/>
    <property type="project" value="InterPro"/>
</dbReference>
<dbReference type="PROSITE" id="PS51186">
    <property type="entry name" value="GNAT"/>
    <property type="match status" value="1"/>
</dbReference>
<dbReference type="Pfam" id="PF00583">
    <property type="entry name" value="Acetyltransf_1"/>
    <property type="match status" value="1"/>
</dbReference>
<gene>
    <name evidence="2" type="ORF">Q428_00800</name>
</gene>
<dbReference type="InterPro" id="IPR016181">
    <property type="entry name" value="Acyl_CoA_acyltransferase"/>
</dbReference>
<keyword evidence="3" id="KW-1185">Reference proteome</keyword>
<dbReference type="Gene3D" id="3.40.630.30">
    <property type="match status" value="1"/>
</dbReference>
<organism evidence="2 3">
    <name type="scientific">Fervidicella metallireducens AeB</name>
    <dbReference type="NCBI Taxonomy" id="1403537"/>
    <lineage>
        <taxon>Bacteria</taxon>
        <taxon>Bacillati</taxon>
        <taxon>Bacillota</taxon>
        <taxon>Clostridia</taxon>
        <taxon>Eubacteriales</taxon>
        <taxon>Clostridiaceae</taxon>
        <taxon>Fervidicella</taxon>
    </lineage>
</organism>
<dbReference type="EMBL" id="AZQP01000001">
    <property type="protein sequence ID" value="EYE89891.1"/>
    <property type="molecule type" value="Genomic_DNA"/>
</dbReference>
<dbReference type="CDD" id="cd04301">
    <property type="entry name" value="NAT_SF"/>
    <property type="match status" value="1"/>
</dbReference>
<dbReference type="RefSeq" id="WP_035377257.1">
    <property type="nucleotide sequence ID" value="NZ_AZQP01000001.1"/>
</dbReference>
<dbReference type="Proteomes" id="UP000019681">
    <property type="component" value="Unassembled WGS sequence"/>
</dbReference>
<dbReference type="InterPro" id="IPR000182">
    <property type="entry name" value="GNAT_dom"/>
</dbReference>
<comment type="caution">
    <text evidence="2">The sequence shown here is derived from an EMBL/GenBank/DDBJ whole genome shotgun (WGS) entry which is preliminary data.</text>
</comment>
<dbReference type="OrthoDB" id="1954095at2"/>
<dbReference type="AlphaFoldDB" id="A0A017RZ72"/>